<evidence type="ECO:0000256" key="1">
    <source>
        <dbReference type="SAM" id="MobiDB-lite"/>
    </source>
</evidence>
<evidence type="ECO:0000313" key="3">
    <source>
        <dbReference type="Proteomes" id="UP001163846"/>
    </source>
</evidence>
<feature type="region of interest" description="Disordered" evidence="1">
    <location>
        <begin position="517"/>
        <end position="554"/>
    </location>
</feature>
<gene>
    <name evidence="2" type="ORF">F5878DRAFT_670505</name>
</gene>
<name>A0AA38PE89_9AGAR</name>
<comment type="caution">
    <text evidence="2">The sequence shown here is derived from an EMBL/GenBank/DDBJ whole genome shotgun (WGS) entry which is preliminary data.</text>
</comment>
<proteinExistence type="predicted"/>
<dbReference type="EMBL" id="MU806044">
    <property type="protein sequence ID" value="KAJ3841314.1"/>
    <property type="molecule type" value="Genomic_DNA"/>
</dbReference>
<keyword evidence="3" id="KW-1185">Reference proteome</keyword>
<reference evidence="2" key="1">
    <citation type="submission" date="2022-08" db="EMBL/GenBank/DDBJ databases">
        <authorList>
            <consortium name="DOE Joint Genome Institute"/>
            <person name="Min B."/>
            <person name="Riley R."/>
            <person name="Sierra-Patev S."/>
            <person name="Naranjo-Ortiz M."/>
            <person name="Looney B."/>
            <person name="Konkel Z."/>
            <person name="Slot J.C."/>
            <person name="Sakamoto Y."/>
            <person name="Steenwyk J.L."/>
            <person name="Rokas A."/>
            <person name="Carro J."/>
            <person name="Camarero S."/>
            <person name="Ferreira P."/>
            <person name="Molpeceres G."/>
            <person name="Ruiz-Duenas F.J."/>
            <person name="Serrano A."/>
            <person name="Henrissat B."/>
            <person name="Drula E."/>
            <person name="Hughes K.W."/>
            <person name="Mata J.L."/>
            <person name="Ishikawa N.K."/>
            <person name="Vargas-Isla R."/>
            <person name="Ushijima S."/>
            <person name="Smith C.A."/>
            <person name="Ahrendt S."/>
            <person name="Andreopoulos W."/>
            <person name="He G."/>
            <person name="Labutti K."/>
            <person name="Lipzen A."/>
            <person name="Ng V."/>
            <person name="Sandor L."/>
            <person name="Barry K."/>
            <person name="Martinez A.T."/>
            <person name="Xiao Y."/>
            <person name="Gibbons J.G."/>
            <person name="Terashima K."/>
            <person name="Hibbett D.S."/>
            <person name="Grigoriev I.V."/>
        </authorList>
    </citation>
    <scope>NUCLEOTIDE SEQUENCE</scope>
    <source>
        <strain evidence="2">TFB9207</strain>
    </source>
</reference>
<dbReference type="Proteomes" id="UP001163846">
    <property type="component" value="Unassembled WGS sequence"/>
</dbReference>
<evidence type="ECO:0000313" key="2">
    <source>
        <dbReference type="EMBL" id="KAJ3841314.1"/>
    </source>
</evidence>
<organism evidence="2 3">
    <name type="scientific">Lentinula raphanica</name>
    <dbReference type="NCBI Taxonomy" id="153919"/>
    <lineage>
        <taxon>Eukaryota</taxon>
        <taxon>Fungi</taxon>
        <taxon>Dikarya</taxon>
        <taxon>Basidiomycota</taxon>
        <taxon>Agaricomycotina</taxon>
        <taxon>Agaricomycetes</taxon>
        <taxon>Agaricomycetidae</taxon>
        <taxon>Agaricales</taxon>
        <taxon>Marasmiineae</taxon>
        <taxon>Omphalotaceae</taxon>
        <taxon>Lentinula</taxon>
    </lineage>
</organism>
<accession>A0AA38PE89</accession>
<protein>
    <submittedName>
        <fullName evidence="2">Uncharacterized protein</fullName>
    </submittedName>
</protein>
<dbReference type="AlphaFoldDB" id="A0AA38PE89"/>
<feature type="compositionally biased region" description="Acidic residues" evidence="1">
    <location>
        <begin position="543"/>
        <end position="552"/>
    </location>
</feature>
<sequence length="759" mass="84210">MISPAAYNALKPFIPLPEIRTLQRQRAKLSKLPVDIQPRTFVLARAHLDALGYSGPVALSCDDTKLQPAFRPFYDEDRQSWCILGSTGVPAVVADPEEYCKMVHEAGIQKATKLRLWCMTPCCPGVSPYILAAKAIPNTLTVPVLFKYSDDLIRGLLAEGILVCSYACDGTVVERNIQHQLEQSAESTITHNIYDPRSKNPTIVIRIPVIAGQAMALIQDDLHLLKTIRNNVFSGAHLLVFPNCVVLYRQVREIALQKGPLYNRDVGSNSDKQDDNAALRFCSANTLEWLVSGEHYSDENIGLIVYIFVFGELIDAFQSQTISLAERARMVLRAYFFLDIWERFLDVAGYPKSKYFLSRDSIDIIRILIRGFFQIILIHRDHLPKQHPVFPHIIGTSICEHVFGISRKIDPDFTMYSWYILLPKIMLMLRNAVQLSEQGKDGKARARGYNHSYLDRHGIDVAALSAFPSDSELDDASRAAYDDAISLFSLLGLSPEELEGSSSLPSISSWFTPSSTEPPIHVRNSQMHEPSDDESCCGIDSGETSDESDDDTEPRLQSLVDAAESIEPDTNSENRELMRYRFAAVALEIDKDLAIGALPEEDEASQMENISNDIECIGELLAASLPVPNHDDAARPHFTPLDLMDLSKLSAIRKSHETRLAASATRTFCGITPEPDAGNKTGPELHIKLAFQKIINDEARKDHAEGSGVLRKLRWTTAKGSTEVDGEQVEESTGNAANAASAAKSRATAVSGTRFVHWL</sequence>